<accession>A0AAD2CWA0</accession>
<keyword evidence="3" id="KW-1185">Reference proteome</keyword>
<feature type="compositionally biased region" description="Low complexity" evidence="1">
    <location>
        <begin position="120"/>
        <end position="137"/>
    </location>
</feature>
<feature type="region of interest" description="Disordered" evidence="1">
    <location>
        <begin position="1"/>
        <end position="137"/>
    </location>
</feature>
<feature type="compositionally biased region" description="Polar residues" evidence="1">
    <location>
        <begin position="57"/>
        <end position="67"/>
    </location>
</feature>
<sequence length="137" mass="15212">MSKSGKRSDAKASQSKSKSRRGNKSNSRTSTISDETNERQQSAVMPELGEKLRRMNADQNGNNVMNISHSLPRRSHRGSSSRKSYKNPSSSVMNNELENKMERMQRGGSGSTSGRRQEASRQQSRRSSSSTKSDGRS</sequence>
<dbReference type="Proteomes" id="UP001295423">
    <property type="component" value="Unassembled WGS sequence"/>
</dbReference>
<evidence type="ECO:0000313" key="2">
    <source>
        <dbReference type="EMBL" id="CAJ1946104.1"/>
    </source>
</evidence>
<feature type="compositionally biased region" description="Basic residues" evidence="1">
    <location>
        <begin position="71"/>
        <end position="85"/>
    </location>
</feature>
<evidence type="ECO:0000313" key="3">
    <source>
        <dbReference type="Proteomes" id="UP001295423"/>
    </source>
</evidence>
<feature type="non-terminal residue" evidence="2">
    <location>
        <position position="137"/>
    </location>
</feature>
<reference evidence="2" key="1">
    <citation type="submission" date="2023-08" db="EMBL/GenBank/DDBJ databases">
        <authorList>
            <person name="Audoor S."/>
            <person name="Bilcke G."/>
        </authorList>
    </citation>
    <scope>NUCLEOTIDE SEQUENCE</scope>
</reference>
<dbReference type="EMBL" id="CAKOGP040001585">
    <property type="protein sequence ID" value="CAJ1946104.1"/>
    <property type="molecule type" value="Genomic_DNA"/>
</dbReference>
<dbReference type="AlphaFoldDB" id="A0AAD2CWA0"/>
<gene>
    <name evidence="2" type="ORF">CYCCA115_LOCUS10245</name>
</gene>
<organism evidence="2 3">
    <name type="scientific">Cylindrotheca closterium</name>
    <dbReference type="NCBI Taxonomy" id="2856"/>
    <lineage>
        <taxon>Eukaryota</taxon>
        <taxon>Sar</taxon>
        <taxon>Stramenopiles</taxon>
        <taxon>Ochrophyta</taxon>
        <taxon>Bacillariophyta</taxon>
        <taxon>Bacillariophyceae</taxon>
        <taxon>Bacillariophycidae</taxon>
        <taxon>Bacillariales</taxon>
        <taxon>Bacillariaceae</taxon>
        <taxon>Cylindrotheca</taxon>
    </lineage>
</organism>
<feature type="compositionally biased region" description="Basic and acidic residues" evidence="1">
    <location>
        <begin position="1"/>
        <end position="10"/>
    </location>
</feature>
<name>A0AAD2CWA0_9STRA</name>
<comment type="caution">
    <text evidence="2">The sequence shown here is derived from an EMBL/GenBank/DDBJ whole genome shotgun (WGS) entry which is preliminary data.</text>
</comment>
<proteinExistence type="predicted"/>
<evidence type="ECO:0000256" key="1">
    <source>
        <dbReference type="SAM" id="MobiDB-lite"/>
    </source>
</evidence>
<protein>
    <submittedName>
        <fullName evidence="2">Uncharacterized protein</fullName>
    </submittedName>
</protein>